<reference evidence="1" key="1">
    <citation type="submission" date="2018-05" db="EMBL/GenBank/DDBJ databases">
        <authorList>
            <person name="Lanie J.A."/>
            <person name="Ng W.-L."/>
            <person name="Kazmierczak K.M."/>
            <person name="Andrzejewski T.M."/>
            <person name="Davidsen T.M."/>
            <person name="Wayne K.J."/>
            <person name="Tettelin H."/>
            <person name="Glass J.I."/>
            <person name="Rusch D."/>
            <person name="Podicherti R."/>
            <person name="Tsui H.-C.T."/>
            <person name="Winkler M.E."/>
        </authorList>
    </citation>
    <scope>NUCLEOTIDE SEQUENCE</scope>
</reference>
<sequence>MTFESSFNSKILKKQVFPLKVFAQELPVFLRTLFMFFESKTNHFSEFLSALFSLKLEFQDRGCHNFNT</sequence>
<evidence type="ECO:0000313" key="1">
    <source>
        <dbReference type="EMBL" id="SVA00027.1"/>
    </source>
</evidence>
<gene>
    <name evidence="1" type="ORF">METZ01_LOCUS52881</name>
</gene>
<name>A0A381SCR5_9ZZZZ</name>
<protein>
    <submittedName>
        <fullName evidence="1">Uncharacterized protein</fullName>
    </submittedName>
</protein>
<organism evidence="1">
    <name type="scientific">marine metagenome</name>
    <dbReference type="NCBI Taxonomy" id="408172"/>
    <lineage>
        <taxon>unclassified sequences</taxon>
        <taxon>metagenomes</taxon>
        <taxon>ecological metagenomes</taxon>
    </lineage>
</organism>
<accession>A0A381SCR5</accession>
<dbReference type="EMBL" id="UINC01002761">
    <property type="protein sequence ID" value="SVA00027.1"/>
    <property type="molecule type" value="Genomic_DNA"/>
</dbReference>
<proteinExistence type="predicted"/>
<feature type="non-terminal residue" evidence="1">
    <location>
        <position position="68"/>
    </location>
</feature>
<dbReference type="AlphaFoldDB" id="A0A381SCR5"/>